<gene>
    <name evidence="6" type="ORF">F0U47_10865</name>
</gene>
<keyword evidence="6" id="KW-0547">Nucleotide-binding</keyword>
<dbReference type="GO" id="GO:0009055">
    <property type="term" value="F:electron transfer activity"/>
    <property type="evidence" value="ECO:0007669"/>
    <property type="project" value="InterPro"/>
</dbReference>
<evidence type="ECO:0000256" key="3">
    <source>
        <dbReference type="PROSITE-ProRule" id="PRU00433"/>
    </source>
</evidence>
<sequence length="396" mass="42097">MDPIRNPYAPGAGQRPPELAGRDEQLSAFDVVLERVARGRPERSLVLTGLRGVGKTVLLNALRSAAVRKGWGTGKLEARPDQSLRRPLSSALHQAVRELGHPSPEEVDHVLGVIRSFAERQAGTDAKLKDRWSPGIASPAVRGRADSGDIEIDLVELLSDVGGLAADKGLGVAVFIDEMQDLGPDDVSALCAACHELSQSGLPVIVVGAGLPHLPAVLSASKSYSERLFSYQRIDRLSREAADRALAAPAAEEEAAYDDAALAAMYDATGGYPYFIQAYGKAVWDLAPRSPITADDVAVAAPEAERELAVGFFGSRFERATPGERDYLRAMADAPSGDDPVGTVATADVAAVLGKKPQSLSPARDSLLKKGLIYSGERGRIAFTVPHFGRYLRTQG</sequence>
<name>A0A5B1M586_9ACTN</name>
<evidence type="ECO:0000313" key="6">
    <source>
        <dbReference type="EMBL" id="KAA1427904.1"/>
    </source>
</evidence>
<dbReference type="AlphaFoldDB" id="A0A5B1M586"/>
<keyword evidence="1 3" id="KW-0479">Metal-binding</keyword>
<organism evidence="6 7">
    <name type="scientific">Nocardioides antri</name>
    <dbReference type="NCBI Taxonomy" id="2607659"/>
    <lineage>
        <taxon>Bacteria</taxon>
        <taxon>Bacillati</taxon>
        <taxon>Actinomycetota</taxon>
        <taxon>Actinomycetes</taxon>
        <taxon>Propionibacteriales</taxon>
        <taxon>Nocardioidaceae</taxon>
        <taxon>Nocardioides</taxon>
    </lineage>
</organism>
<keyword evidence="3" id="KW-0349">Heme</keyword>
<evidence type="ECO:0000259" key="5">
    <source>
        <dbReference type="PROSITE" id="PS51007"/>
    </source>
</evidence>
<dbReference type="PANTHER" id="PTHR34301:SF8">
    <property type="entry name" value="ATPASE DOMAIN-CONTAINING PROTEIN"/>
    <property type="match status" value="1"/>
</dbReference>
<dbReference type="Pfam" id="PF13191">
    <property type="entry name" value="AAA_16"/>
    <property type="match status" value="1"/>
</dbReference>
<keyword evidence="2 3" id="KW-0408">Iron</keyword>
<dbReference type="Gene3D" id="3.40.50.300">
    <property type="entry name" value="P-loop containing nucleotide triphosphate hydrolases"/>
    <property type="match status" value="1"/>
</dbReference>
<dbReference type="GO" id="GO:0005524">
    <property type="term" value="F:ATP binding"/>
    <property type="evidence" value="ECO:0007669"/>
    <property type="project" value="UniProtKB-KW"/>
</dbReference>
<dbReference type="InterPro" id="IPR041664">
    <property type="entry name" value="AAA_16"/>
</dbReference>
<comment type="caution">
    <text evidence="6">The sequence shown here is derived from an EMBL/GenBank/DDBJ whole genome shotgun (WGS) entry which is preliminary data.</text>
</comment>
<evidence type="ECO:0000256" key="4">
    <source>
        <dbReference type="SAM" id="MobiDB-lite"/>
    </source>
</evidence>
<dbReference type="InterPro" id="IPR009056">
    <property type="entry name" value="Cyt_c-like_dom"/>
</dbReference>
<dbReference type="RefSeq" id="WP_149750396.1">
    <property type="nucleotide sequence ID" value="NZ_VUJW01000003.1"/>
</dbReference>
<dbReference type="SUPFAM" id="SSF52540">
    <property type="entry name" value="P-loop containing nucleoside triphosphate hydrolases"/>
    <property type="match status" value="1"/>
</dbReference>
<dbReference type="PANTHER" id="PTHR34301">
    <property type="entry name" value="DNA-BINDING PROTEIN-RELATED"/>
    <property type="match status" value="1"/>
</dbReference>
<protein>
    <submittedName>
        <fullName evidence="6">ATP-binding protein</fullName>
    </submittedName>
</protein>
<reference evidence="6 7" key="1">
    <citation type="submission" date="2019-09" db="EMBL/GenBank/DDBJ databases">
        <title>Nocardioides panacisoli sp. nov., isolated from the soil of a ginseng field.</title>
        <authorList>
            <person name="Cho C."/>
        </authorList>
    </citation>
    <scope>NUCLEOTIDE SEQUENCE [LARGE SCALE GENOMIC DNA]</scope>
    <source>
        <strain evidence="6 7">BN140041</strain>
    </source>
</reference>
<accession>A0A5B1M586</accession>
<feature type="domain" description="Cytochrome c" evidence="5">
    <location>
        <begin position="166"/>
        <end position="317"/>
    </location>
</feature>
<evidence type="ECO:0000256" key="1">
    <source>
        <dbReference type="ARBA" id="ARBA00022723"/>
    </source>
</evidence>
<evidence type="ECO:0000256" key="2">
    <source>
        <dbReference type="ARBA" id="ARBA00023004"/>
    </source>
</evidence>
<keyword evidence="6" id="KW-0067">ATP-binding</keyword>
<dbReference type="GO" id="GO:0046872">
    <property type="term" value="F:metal ion binding"/>
    <property type="evidence" value="ECO:0007669"/>
    <property type="project" value="UniProtKB-KW"/>
</dbReference>
<feature type="region of interest" description="Disordered" evidence="4">
    <location>
        <begin position="1"/>
        <end position="23"/>
    </location>
</feature>
<dbReference type="Proteomes" id="UP000324351">
    <property type="component" value="Unassembled WGS sequence"/>
</dbReference>
<dbReference type="InterPro" id="IPR027417">
    <property type="entry name" value="P-loop_NTPase"/>
</dbReference>
<proteinExistence type="predicted"/>
<reference evidence="6 7" key="2">
    <citation type="submission" date="2019-09" db="EMBL/GenBank/DDBJ databases">
        <authorList>
            <person name="Jin C."/>
        </authorList>
    </citation>
    <scope>NUCLEOTIDE SEQUENCE [LARGE SCALE GENOMIC DNA]</scope>
    <source>
        <strain evidence="6 7">BN140041</strain>
    </source>
</reference>
<keyword evidence="7" id="KW-1185">Reference proteome</keyword>
<dbReference type="GO" id="GO:0020037">
    <property type="term" value="F:heme binding"/>
    <property type="evidence" value="ECO:0007669"/>
    <property type="project" value="InterPro"/>
</dbReference>
<dbReference type="EMBL" id="VUJW01000003">
    <property type="protein sequence ID" value="KAA1427904.1"/>
    <property type="molecule type" value="Genomic_DNA"/>
</dbReference>
<evidence type="ECO:0000313" key="7">
    <source>
        <dbReference type="Proteomes" id="UP000324351"/>
    </source>
</evidence>
<dbReference type="PROSITE" id="PS51007">
    <property type="entry name" value="CYTC"/>
    <property type="match status" value="1"/>
</dbReference>